<proteinExistence type="predicted"/>
<keyword evidence="2" id="KW-0238">DNA-binding</keyword>
<dbReference type="PROSITE" id="PS50937">
    <property type="entry name" value="HTH_MERR_2"/>
    <property type="match status" value="1"/>
</dbReference>
<dbReference type="PRINTS" id="PR00040">
    <property type="entry name" value="HTHMERR"/>
</dbReference>
<dbReference type="GO" id="GO:0003700">
    <property type="term" value="F:DNA-binding transcription factor activity"/>
    <property type="evidence" value="ECO:0007669"/>
    <property type="project" value="InterPro"/>
</dbReference>
<name>A0A5A7NB59_9PROT</name>
<dbReference type="GO" id="GO:0003677">
    <property type="term" value="F:DNA binding"/>
    <property type="evidence" value="ECO:0007669"/>
    <property type="project" value="UniProtKB-KW"/>
</dbReference>
<protein>
    <submittedName>
        <fullName evidence="5">MerR family transcriptional regulator</fullName>
    </submittedName>
</protein>
<dbReference type="PANTHER" id="PTHR30204:SF94">
    <property type="entry name" value="HEAVY METAL-DEPENDENT TRANSCRIPTIONAL REGULATOR HI_0293-RELATED"/>
    <property type="match status" value="1"/>
</dbReference>
<keyword evidence="1" id="KW-0805">Transcription regulation</keyword>
<sequence length="145" mass="16427">MYTIGHVARAASCKVQTIRYYEQIGLLPVAPRSEGNRRLYAQADIDRLMFIRHARELGFALDAIRDLLSLSDDPNQPCVAADAIARRQLDEVERRIARLGSLKTELMRMIDQCRGGRISDCRVIEVLSNHAHCMADDHRPTEAKP</sequence>
<dbReference type="InterPro" id="IPR009061">
    <property type="entry name" value="DNA-bd_dom_put_sf"/>
</dbReference>
<evidence type="ECO:0000259" key="4">
    <source>
        <dbReference type="PROSITE" id="PS50937"/>
    </source>
</evidence>
<dbReference type="SMART" id="SM00422">
    <property type="entry name" value="HTH_MERR"/>
    <property type="match status" value="1"/>
</dbReference>
<dbReference type="SUPFAM" id="SSF46955">
    <property type="entry name" value="Putative DNA-binding domain"/>
    <property type="match status" value="1"/>
</dbReference>
<dbReference type="Pfam" id="PF09278">
    <property type="entry name" value="MerR-DNA-bind"/>
    <property type="match status" value="1"/>
</dbReference>
<dbReference type="Gene3D" id="1.10.1660.10">
    <property type="match status" value="1"/>
</dbReference>
<evidence type="ECO:0000313" key="5">
    <source>
        <dbReference type="EMBL" id="GER05633.1"/>
    </source>
</evidence>
<evidence type="ECO:0000313" key="6">
    <source>
        <dbReference type="Proteomes" id="UP000324996"/>
    </source>
</evidence>
<evidence type="ECO:0000256" key="1">
    <source>
        <dbReference type="ARBA" id="ARBA00023015"/>
    </source>
</evidence>
<keyword evidence="3" id="KW-0804">Transcription</keyword>
<dbReference type="InterPro" id="IPR047057">
    <property type="entry name" value="MerR_fam"/>
</dbReference>
<dbReference type="PANTHER" id="PTHR30204">
    <property type="entry name" value="REDOX-CYCLING DRUG-SENSING TRANSCRIPTIONAL ACTIVATOR SOXR"/>
    <property type="match status" value="1"/>
</dbReference>
<dbReference type="PROSITE" id="PS00552">
    <property type="entry name" value="HTH_MERR_1"/>
    <property type="match status" value="1"/>
</dbReference>
<dbReference type="CDD" id="cd04785">
    <property type="entry name" value="HTH_CadR-PbrR-like"/>
    <property type="match status" value="1"/>
</dbReference>
<keyword evidence="6" id="KW-1185">Reference proteome</keyword>
<dbReference type="Pfam" id="PF00376">
    <property type="entry name" value="MerR"/>
    <property type="match status" value="1"/>
</dbReference>
<dbReference type="AlphaFoldDB" id="A0A5A7NB59"/>
<dbReference type="RefSeq" id="WP_042086459.1">
    <property type="nucleotide sequence ID" value="NZ_BKCN01000035.1"/>
</dbReference>
<dbReference type="InterPro" id="IPR000551">
    <property type="entry name" value="MerR-type_HTH_dom"/>
</dbReference>
<dbReference type="InterPro" id="IPR015358">
    <property type="entry name" value="Tscrpt_reg_MerR_DNA-bd"/>
</dbReference>
<dbReference type="Proteomes" id="UP000324996">
    <property type="component" value="Unassembled WGS sequence"/>
</dbReference>
<evidence type="ECO:0000256" key="3">
    <source>
        <dbReference type="ARBA" id="ARBA00023163"/>
    </source>
</evidence>
<comment type="caution">
    <text evidence="5">The sequence shown here is derived from an EMBL/GenBank/DDBJ whole genome shotgun (WGS) entry which is preliminary data.</text>
</comment>
<gene>
    <name evidence="5" type="ORF">JCM17846_33150</name>
</gene>
<dbReference type="EMBL" id="BKCN01000035">
    <property type="protein sequence ID" value="GER05633.1"/>
    <property type="molecule type" value="Genomic_DNA"/>
</dbReference>
<feature type="domain" description="HTH merR-type" evidence="4">
    <location>
        <begin position="1"/>
        <end position="70"/>
    </location>
</feature>
<organism evidence="5 6">
    <name type="scientific">Iodidimonas nitroreducens</name>
    <dbReference type="NCBI Taxonomy" id="1236968"/>
    <lineage>
        <taxon>Bacteria</taxon>
        <taxon>Pseudomonadati</taxon>
        <taxon>Pseudomonadota</taxon>
        <taxon>Alphaproteobacteria</taxon>
        <taxon>Iodidimonadales</taxon>
        <taxon>Iodidimonadaceae</taxon>
        <taxon>Iodidimonas</taxon>
    </lineage>
</organism>
<accession>A0A5A7NB59</accession>
<reference evidence="5 6" key="1">
    <citation type="submission" date="2019-09" db="EMBL/GenBank/DDBJ databases">
        <title>NBRP : Genome information of microbial organism related human and environment.</title>
        <authorList>
            <person name="Hattori M."/>
            <person name="Oshima K."/>
            <person name="Inaba H."/>
            <person name="Suda W."/>
            <person name="Sakamoto M."/>
            <person name="Iino T."/>
            <person name="Kitahara M."/>
            <person name="Oshida Y."/>
            <person name="Iida T."/>
            <person name="Kudo T."/>
            <person name="Itoh T."/>
            <person name="Ohkuma M."/>
        </authorList>
    </citation>
    <scope>NUCLEOTIDE SEQUENCE [LARGE SCALE GENOMIC DNA]</scope>
    <source>
        <strain evidence="5 6">Q-1</strain>
    </source>
</reference>
<evidence type="ECO:0000256" key="2">
    <source>
        <dbReference type="ARBA" id="ARBA00023125"/>
    </source>
</evidence>